<reference evidence="11 12" key="1">
    <citation type="submission" date="2018-08" db="EMBL/GenBank/DDBJ databases">
        <title>A genome reference for cultivated species of the human gut microbiota.</title>
        <authorList>
            <person name="Zou Y."/>
            <person name="Xue W."/>
            <person name="Luo G."/>
        </authorList>
    </citation>
    <scope>NUCLEOTIDE SEQUENCE [LARGE SCALE GENOMIC DNA]</scope>
    <source>
        <strain evidence="11 12">OM06-4</strain>
    </source>
</reference>
<evidence type="ECO:0000256" key="8">
    <source>
        <dbReference type="ARBA" id="ARBA00023235"/>
    </source>
</evidence>
<keyword evidence="6 9" id="KW-0822">Tryptophan biosynthesis</keyword>
<organism evidence="11 12">
    <name type="scientific">Thomasclavelia ramosa</name>
    <dbReference type="NCBI Taxonomy" id="1547"/>
    <lineage>
        <taxon>Bacteria</taxon>
        <taxon>Bacillati</taxon>
        <taxon>Bacillota</taxon>
        <taxon>Erysipelotrichia</taxon>
        <taxon>Erysipelotrichales</taxon>
        <taxon>Coprobacillaceae</taxon>
        <taxon>Thomasclavelia</taxon>
    </lineage>
</organism>
<keyword evidence="7 9" id="KW-0057">Aromatic amino acid biosynthesis</keyword>
<comment type="catalytic activity">
    <reaction evidence="1 9">
        <text>N-(5-phospho-beta-D-ribosyl)anthranilate = 1-(2-carboxyphenylamino)-1-deoxy-D-ribulose 5-phosphate</text>
        <dbReference type="Rhea" id="RHEA:21540"/>
        <dbReference type="ChEBI" id="CHEBI:18277"/>
        <dbReference type="ChEBI" id="CHEBI:58613"/>
        <dbReference type="EC" id="5.3.1.24"/>
    </reaction>
</comment>
<dbReference type="HAMAP" id="MF_00135">
    <property type="entry name" value="PRAI"/>
    <property type="match status" value="1"/>
</dbReference>
<dbReference type="AlphaFoldDB" id="A0A3E3EGK2"/>
<sequence length="198" mass="22330">MQIKICGLFQVEDIDYVNEAKPDYVGFVFAKSKRQVDIHQAEKLKNKLDTNIKAVGVFVDEQISEITAIVKMGIIDLIQLHGHEDNAYIKQLKQSVQMPIIKAIKVIEKDDLNNLDYECDYYLLDSKISGSGKSFDWSLIKDLDKPFFLAGGIGLDNLDEAMSKADYGIDVSSGVETNGIKDRNKIIEIVRRTKNGNR</sequence>
<evidence type="ECO:0000313" key="12">
    <source>
        <dbReference type="Proteomes" id="UP000261032"/>
    </source>
</evidence>
<dbReference type="RefSeq" id="WP_117580371.1">
    <property type="nucleotide sequence ID" value="NZ_QUSL01000002.1"/>
</dbReference>
<feature type="domain" description="N-(5'phosphoribosyl) anthranilate isomerase (PRAI)" evidence="10">
    <location>
        <begin position="3"/>
        <end position="191"/>
    </location>
</feature>
<proteinExistence type="inferred from homology"/>
<dbReference type="GO" id="GO:0000162">
    <property type="term" value="P:L-tryptophan biosynthetic process"/>
    <property type="evidence" value="ECO:0007669"/>
    <property type="project" value="UniProtKB-UniRule"/>
</dbReference>
<dbReference type="UniPathway" id="UPA00035">
    <property type="reaction ID" value="UER00042"/>
</dbReference>
<dbReference type="Proteomes" id="UP000261032">
    <property type="component" value="Unassembled WGS sequence"/>
</dbReference>
<evidence type="ECO:0000256" key="7">
    <source>
        <dbReference type="ARBA" id="ARBA00023141"/>
    </source>
</evidence>
<gene>
    <name evidence="9" type="primary">trpF</name>
    <name evidence="11" type="ORF">DXB93_02355</name>
</gene>
<keyword evidence="5 9" id="KW-0028">Amino-acid biosynthesis</keyword>
<dbReference type="CDD" id="cd00405">
    <property type="entry name" value="PRAI"/>
    <property type="match status" value="1"/>
</dbReference>
<dbReference type="InterPro" id="IPR001240">
    <property type="entry name" value="PRAI_dom"/>
</dbReference>
<keyword evidence="8 9" id="KW-0413">Isomerase</keyword>
<dbReference type="InterPro" id="IPR044643">
    <property type="entry name" value="TrpF_fam"/>
</dbReference>
<dbReference type="InterPro" id="IPR011060">
    <property type="entry name" value="RibuloseP-bd_barrel"/>
</dbReference>
<evidence type="ECO:0000259" key="10">
    <source>
        <dbReference type="Pfam" id="PF00697"/>
    </source>
</evidence>
<name>A0A3E3EGK2_9FIRM</name>
<evidence type="ECO:0000256" key="5">
    <source>
        <dbReference type="ARBA" id="ARBA00022605"/>
    </source>
</evidence>
<evidence type="ECO:0000256" key="4">
    <source>
        <dbReference type="ARBA" id="ARBA00022272"/>
    </source>
</evidence>
<dbReference type="PANTHER" id="PTHR42894:SF1">
    <property type="entry name" value="N-(5'-PHOSPHORIBOSYL)ANTHRANILATE ISOMERASE"/>
    <property type="match status" value="1"/>
</dbReference>
<evidence type="ECO:0000256" key="6">
    <source>
        <dbReference type="ARBA" id="ARBA00022822"/>
    </source>
</evidence>
<dbReference type="PANTHER" id="PTHR42894">
    <property type="entry name" value="N-(5'-PHOSPHORIBOSYL)ANTHRANILATE ISOMERASE"/>
    <property type="match status" value="1"/>
</dbReference>
<evidence type="ECO:0000256" key="2">
    <source>
        <dbReference type="ARBA" id="ARBA00004664"/>
    </source>
</evidence>
<dbReference type="Pfam" id="PF00697">
    <property type="entry name" value="PRAI"/>
    <property type="match status" value="1"/>
</dbReference>
<dbReference type="EMBL" id="QUSL01000002">
    <property type="protein sequence ID" value="RGD87027.1"/>
    <property type="molecule type" value="Genomic_DNA"/>
</dbReference>
<comment type="similarity">
    <text evidence="9">Belongs to the TrpF family.</text>
</comment>
<protein>
    <recommendedName>
        <fullName evidence="4 9">N-(5'-phosphoribosyl)anthranilate isomerase</fullName>
        <shortName evidence="9">PRAI</shortName>
        <ecNumber evidence="3 9">5.3.1.24</ecNumber>
    </recommendedName>
</protein>
<comment type="pathway">
    <text evidence="2 9">Amino-acid biosynthesis; L-tryptophan biosynthesis; L-tryptophan from chorismate: step 3/5.</text>
</comment>
<evidence type="ECO:0000256" key="1">
    <source>
        <dbReference type="ARBA" id="ARBA00001164"/>
    </source>
</evidence>
<dbReference type="SUPFAM" id="SSF51366">
    <property type="entry name" value="Ribulose-phoshate binding barrel"/>
    <property type="match status" value="1"/>
</dbReference>
<evidence type="ECO:0000313" key="11">
    <source>
        <dbReference type="EMBL" id="RGD87027.1"/>
    </source>
</evidence>
<dbReference type="GO" id="GO:0004640">
    <property type="term" value="F:phosphoribosylanthranilate isomerase activity"/>
    <property type="evidence" value="ECO:0007669"/>
    <property type="project" value="UniProtKB-UniRule"/>
</dbReference>
<evidence type="ECO:0000256" key="9">
    <source>
        <dbReference type="HAMAP-Rule" id="MF_00135"/>
    </source>
</evidence>
<dbReference type="Gene3D" id="3.20.20.70">
    <property type="entry name" value="Aldolase class I"/>
    <property type="match status" value="1"/>
</dbReference>
<dbReference type="InterPro" id="IPR013785">
    <property type="entry name" value="Aldolase_TIM"/>
</dbReference>
<evidence type="ECO:0000256" key="3">
    <source>
        <dbReference type="ARBA" id="ARBA00012572"/>
    </source>
</evidence>
<dbReference type="EC" id="5.3.1.24" evidence="3 9"/>
<comment type="caution">
    <text evidence="11">The sequence shown here is derived from an EMBL/GenBank/DDBJ whole genome shotgun (WGS) entry which is preliminary data.</text>
</comment>
<accession>A0A3E3EGK2</accession>